<feature type="transmembrane region" description="Helical" evidence="2">
    <location>
        <begin position="55"/>
        <end position="74"/>
    </location>
</feature>
<feature type="transmembrane region" description="Helical" evidence="2">
    <location>
        <begin position="86"/>
        <end position="107"/>
    </location>
</feature>
<dbReference type="InterPro" id="IPR008523">
    <property type="entry name" value="DUF805"/>
</dbReference>
<name>A0ABY8LEC7_9RHOB</name>
<evidence type="ECO:0000256" key="2">
    <source>
        <dbReference type="SAM" id="Phobius"/>
    </source>
</evidence>
<dbReference type="RefSeq" id="WP_279966396.1">
    <property type="nucleotide sequence ID" value="NZ_CP122537.1"/>
</dbReference>
<feature type="region of interest" description="Disordered" evidence="1">
    <location>
        <begin position="117"/>
        <end position="149"/>
    </location>
</feature>
<gene>
    <name evidence="3" type="ORF">P8627_04420</name>
</gene>
<organism evidence="3 4">
    <name type="scientific">Jannaschia ovalis</name>
    <dbReference type="NCBI Taxonomy" id="3038773"/>
    <lineage>
        <taxon>Bacteria</taxon>
        <taxon>Pseudomonadati</taxon>
        <taxon>Pseudomonadota</taxon>
        <taxon>Alphaproteobacteria</taxon>
        <taxon>Rhodobacterales</taxon>
        <taxon>Roseobacteraceae</taxon>
        <taxon>Jannaschia</taxon>
    </lineage>
</organism>
<dbReference type="PANTHER" id="PTHR34980">
    <property type="entry name" value="INNER MEMBRANE PROTEIN-RELATED-RELATED"/>
    <property type="match status" value="1"/>
</dbReference>
<accession>A0ABY8LEC7</accession>
<dbReference type="Proteomes" id="UP001243420">
    <property type="component" value="Chromosome"/>
</dbReference>
<keyword evidence="2" id="KW-0812">Transmembrane</keyword>
<feature type="compositionally biased region" description="Gly residues" evidence="1">
    <location>
        <begin position="120"/>
        <end position="133"/>
    </location>
</feature>
<keyword evidence="2" id="KW-1133">Transmembrane helix</keyword>
<reference evidence="3 4" key="1">
    <citation type="submission" date="2023-04" db="EMBL/GenBank/DDBJ databases">
        <title>Jannaschia ovalis sp. nov., a marine bacterium isolated from sea tidal flat.</title>
        <authorList>
            <person name="Kwon D.Y."/>
            <person name="Kim J.-J."/>
        </authorList>
    </citation>
    <scope>NUCLEOTIDE SEQUENCE [LARGE SCALE GENOMIC DNA]</scope>
    <source>
        <strain evidence="3 4">GRR-S6-38</strain>
    </source>
</reference>
<keyword evidence="4" id="KW-1185">Reference proteome</keyword>
<proteinExistence type="predicted"/>
<evidence type="ECO:0000313" key="4">
    <source>
        <dbReference type="Proteomes" id="UP001243420"/>
    </source>
</evidence>
<protein>
    <submittedName>
        <fullName evidence="3">DUF805 domain-containing protein</fullName>
    </submittedName>
</protein>
<evidence type="ECO:0000313" key="3">
    <source>
        <dbReference type="EMBL" id="WGH79516.1"/>
    </source>
</evidence>
<sequence>MGFSESVRHVLGNYVTFAGRAPRSEFWWFQLFYFMAGFVAGALDAVVFGLGPESAAVFAPLLSLGLLLPSLAVLARRLHDIDRTAWWILLFFVPVVGAVVILIFAVLRGTEGPNRFGPDPLGGPGAGTGGGGAAYADDVRSSSVPTVGR</sequence>
<evidence type="ECO:0000256" key="1">
    <source>
        <dbReference type="SAM" id="MobiDB-lite"/>
    </source>
</evidence>
<feature type="transmembrane region" description="Helical" evidence="2">
    <location>
        <begin position="26"/>
        <end position="49"/>
    </location>
</feature>
<dbReference type="Pfam" id="PF05656">
    <property type="entry name" value="DUF805"/>
    <property type="match status" value="1"/>
</dbReference>
<dbReference type="PANTHER" id="PTHR34980:SF2">
    <property type="entry name" value="INNER MEMBRANE PROTEIN YHAH-RELATED"/>
    <property type="match status" value="1"/>
</dbReference>
<keyword evidence="2" id="KW-0472">Membrane</keyword>
<dbReference type="EMBL" id="CP122537">
    <property type="protein sequence ID" value="WGH79516.1"/>
    <property type="molecule type" value="Genomic_DNA"/>
</dbReference>